<dbReference type="EMBL" id="LR796434">
    <property type="protein sequence ID" value="CAB4143880.1"/>
    <property type="molecule type" value="Genomic_DNA"/>
</dbReference>
<proteinExistence type="predicted"/>
<protein>
    <submittedName>
        <fullName evidence="1">Uncharacterized protein</fullName>
    </submittedName>
</protein>
<reference evidence="1" key="1">
    <citation type="submission" date="2020-04" db="EMBL/GenBank/DDBJ databases">
        <authorList>
            <person name="Chiriac C."/>
            <person name="Salcher M."/>
            <person name="Ghai R."/>
            <person name="Kavagutti S V."/>
        </authorList>
    </citation>
    <scope>NUCLEOTIDE SEQUENCE</scope>
</reference>
<name>A0A6J5MFH7_9CAUD</name>
<organism evidence="1">
    <name type="scientific">uncultured Caudovirales phage</name>
    <dbReference type="NCBI Taxonomy" id="2100421"/>
    <lineage>
        <taxon>Viruses</taxon>
        <taxon>Duplodnaviria</taxon>
        <taxon>Heunggongvirae</taxon>
        <taxon>Uroviricota</taxon>
        <taxon>Caudoviricetes</taxon>
        <taxon>Peduoviridae</taxon>
        <taxon>Maltschvirus</taxon>
        <taxon>Maltschvirus maltsch</taxon>
    </lineage>
</organism>
<gene>
    <name evidence="1" type="ORF">UFOVP460_5</name>
</gene>
<sequence length="120" mass="13787">MSDFIQDLSEVIPPHLRKQVQEELLRGWRAEEVKAQASAKQNAVFNHANEAHNIEGVGRLKARIPLAAWHYWGQRLGYECWEDKGFLEEFLRDNPETAVRNYAKRTCVNGAIFTGDGYLT</sequence>
<evidence type="ECO:0000313" key="1">
    <source>
        <dbReference type="EMBL" id="CAB4143880.1"/>
    </source>
</evidence>
<accession>A0A6J5MFH7</accession>